<dbReference type="PANTHER" id="PTHR43280:SF30">
    <property type="entry name" value="MMSAB OPERON REGULATORY PROTEIN"/>
    <property type="match status" value="1"/>
</dbReference>
<dbReference type="InterPro" id="IPR037923">
    <property type="entry name" value="HTH-like"/>
</dbReference>
<accession>A0A1Y4LAI4</accession>
<evidence type="ECO:0000256" key="1">
    <source>
        <dbReference type="ARBA" id="ARBA00023015"/>
    </source>
</evidence>
<keyword evidence="1" id="KW-0805">Transcription regulation</keyword>
<keyword evidence="2" id="KW-0238">DNA-binding</keyword>
<dbReference type="RefSeq" id="WP_087372177.1">
    <property type="nucleotide sequence ID" value="NZ_NFKK01000006.1"/>
</dbReference>
<dbReference type="Pfam" id="PF12833">
    <property type="entry name" value="HTH_18"/>
    <property type="match status" value="1"/>
</dbReference>
<dbReference type="InterPro" id="IPR009057">
    <property type="entry name" value="Homeodomain-like_sf"/>
</dbReference>
<dbReference type="InterPro" id="IPR003313">
    <property type="entry name" value="AraC-bd"/>
</dbReference>
<dbReference type="AlphaFoldDB" id="A0A1Y4LAI4"/>
<dbReference type="PROSITE" id="PS00041">
    <property type="entry name" value="HTH_ARAC_FAMILY_1"/>
    <property type="match status" value="1"/>
</dbReference>
<comment type="caution">
    <text evidence="5">The sequence shown here is derived from an EMBL/GenBank/DDBJ whole genome shotgun (WGS) entry which is preliminary data.</text>
</comment>
<organism evidence="5 6">
    <name type="scientific">Butyricicoccus pullicaecorum</name>
    <dbReference type="NCBI Taxonomy" id="501571"/>
    <lineage>
        <taxon>Bacteria</taxon>
        <taxon>Bacillati</taxon>
        <taxon>Bacillota</taxon>
        <taxon>Clostridia</taxon>
        <taxon>Eubacteriales</taxon>
        <taxon>Butyricicoccaceae</taxon>
        <taxon>Butyricicoccus</taxon>
    </lineage>
</organism>
<dbReference type="Gene3D" id="2.60.120.10">
    <property type="entry name" value="Jelly Rolls"/>
    <property type="match status" value="1"/>
</dbReference>
<sequence>MIEYKETKHTLQRKAVSDLSLYSAGYEQCVPGHHYGPICRSYQLIHFVLSGKGELEIDGHTFQLGAGDAFIIPSDKITRYAASVTDPWCYTWISFLGINAQMYTYQLIASAPDHYILHGLDVDKYRALIARILELEGAATTRYFKANSLLLEVLAELFDDAQFDERSWGKNSIADEVKFYLDVNYSEKLRLQEVARTFGVHPNYLARVFHEKYHVTPKQYLQGMKLKKACYLLRTTDLPISVIARSMGFEDQLAFSKLFKKCFAVSPTDYRQEKEPRSSDLDRL</sequence>
<proteinExistence type="predicted"/>
<evidence type="ECO:0000313" key="5">
    <source>
        <dbReference type="EMBL" id="OUP52910.1"/>
    </source>
</evidence>
<dbReference type="Gene3D" id="1.10.10.60">
    <property type="entry name" value="Homeodomain-like"/>
    <property type="match status" value="2"/>
</dbReference>
<dbReference type="SMART" id="SM00342">
    <property type="entry name" value="HTH_ARAC"/>
    <property type="match status" value="1"/>
</dbReference>
<dbReference type="GO" id="GO:0003700">
    <property type="term" value="F:DNA-binding transcription factor activity"/>
    <property type="evidence" value="ECO:0007669"/>
    <property type="project" value="InterPro"/>
</dbReference>
<dbReference type="PRINTS" id="PR00032">
    <property type="entry name" value="HTHARAC"/>
</dbReference>
<dbReference type="Proteomes" id="UP000195897">
    <property type="component" value="Unassembled WGS sequence"/>
</dbReference>
<reference evidence="6" key="1">
    <citation type="submission" date="2017-04" db="EMBL/GenBank/DDBJ databases">
        <title>Function of individual gut microbiota members based on whole genome sequencing of pure cultures obtained from chicken caecum.</title>
        <authorList>
            <person name="Medvecky M."/>
            <person name="Cejkova D."/>
            <person name="Polansky O."/>
            <person name="Karasova D."/>
            <person name="Kubasova T."/>
            <person name="Cizek A."/>
            <person name="Rychlik I."/>
        </authorList>
    </citation>
    <scope>NUCLEOTIDE SEQUENCE [LARGE SCALE GENOMIC DNA]</scope>
    <source>
        <strain evidence="6">An180</strain>
    </source>
</reference>
<evidence type="ECO:0000256" key="3">
    <source>
        <dbReference type="ARBA" id="ARBA00023163"/>
    </source>
</evidence>
<protein>
    <submittedName>
        <fullName evidence="5">Transcriptional regulator</fullName>
    </submittedName>
</protein>
<name>A0A1Y4LAI4_9FIRM</name>
<dbReference type="InterPro" id="IPR020449">
    <property type="entry name" value="Tscrpt_reg_AraC-type_HTH"/>
</dbReference>
<dbReference type="Pfam" id="PF02311">
    <property type="entry name" value="AraC_binding"/>
    <property type="match status" value="1"/>
</dbReference>
<dbReference type="PROSITE" id="PS01124">
    <property type="entry name" value="HTH_ARAC_FAMILY_2"/>
    <property type="match status" value="1"/>
</dbReference>
<keyword evidence="3" id="KW-0804">Transcription</keyword>
<dbReference type="InterPro" id="IPR018062">
    <property type="entry name" value="HTH_AraC-typ_CS"/>
</dbReference>
<dbReference type="SUPFAM" id="SSF51215">
    <property type="entry name" value="Regulatory protein AraC"/>
    <property type="match status" value="1"/>
</dbReference>
<dbReference type="GO" id="GO:0043565">
    <property type="term" value="F:sequence-specific DNA binding"/>
    <property type="evidence" value="ECO:0007669"/>
    <property type="project" value="InterPro"/>
</dbReference>
<feature type="domain" description="HTH araC/xylS-type" evidence="4">
    <location>
        <begin position="175"/>
        <end position="273"/>
    </location>
</feature>
<evidence type="ECO:0000256" key="2">
    <source>
        <dbReference type="ARBA" id="ARBA00023125"/>
    </source>
</evidence>
<dbReference type="InterPro" id="IPR018060">
    <property type="entry name" value="HTH_AraC"/>
</dbReference>
<dbReference type="InterPro" id="IPR014710">
    <property type="entry name" value="RmlC-like_jellyroll"/>
</dbReference>
<gene>
    <name evidence="5" type="ORF">B5F17_06650</name>
</gene>
<evidence type="ECO:0000313" key="6">
    <source>
        <dbReference type="Proteomes" id="UP000195897"/>
    </source>
</evidence>
<dbReference type="PANTHER" id="PTHR43280">
    <property type="entry name" value="ARAC-FAMILY TRANSCRIPTIONAL REGULATOR"/>
    <property type="match status" value="1"/>
</dbReference>
<dbReference type="SUPFAM" id="SSF46689">
    <property type="entry name" value="Homeodomain-like"/>
    <property type="match status" value="2"/>
</dbReference>
<dbReference type="CDD" id="cd06986">
    <property type="entry name" value="cupin_MmsR-like_N"/>
    <property type="match status" value="1"/>
</dbReference>
<evidence type="ECO:0000259" key="4">
    <source>
        <dbReference type="PROSITE" id="PS01124"/>
    </source>
</evidence>
<dbReference type="EMBL" id="NFKK01000006">
    <property type="protein sequence ID" value="OUP52910.1"/>
    <property type="molecule type" value="Genomic_DNA"/>
</dbReference>